<name>A0ABV4WJB0_9CYAN</name>
<dbReference type="RefSeq" id="WP_413277597.1">
    <property type="nucleotide sequence ID" value="NZ_JBHFNT010000097.1"/>
</dbReference>
<evidence type="ECO:0008006" key="4">
    <source>
        <dbReference type="Google" id="ProtNLM"/>
    </source>
</evidence>
<proteinExistence type="predicted"/>
<accession>A0ABV4WJB0</accession>
<evidence type="ECO:0000313" key="3">
    <source>
        <dbReference type="Proteomes" id="UP001576780"/>
    </source>
</evidence>
<keyword evidence="1" id="KW-1133">Transmembrane helix</keyword>
<keyword evidence="3" id="KW-1185">Reference proteome</keyword>
<evidence type="ECO:0000256" key="1">
    <source>
        <dbReference type="SAM" id="Phobius"/>
    </source>
</evidence>
<comment type="caution">
    <text evidence="2">The sequence shown here is derived from an EMBL/GenBank/DDBJ whole genome shotgun (WGS) entry which is preliminary data.</text>
</comment>
<evidence type="ECO:0000313" key="2">
    <source>
        <dbReference type="EMBL" id="MFB2835176.1"/>
    </source>
</evidence>
<organism evidence="2 3">
    <name type="scientific">Floridaenema evergladense BLCC-F167</name>
    <dbReference type="NCBI Taxonomy" id="3153639"/>
    <lineage>
        <taxon>Bacteria</taxon>
        <taxon>Bacillati</taxon>
        <taxon>Cyanobacteriota</taxon>
        <taxon>Cyanophyceae</taxon>
        <taxon>Oscillatoriophycideae</taxon>
        <taxon>Aerosakkonematales</taxon>
        <taxon>Aerosakkonemataceae</taxon>
        <taxon>Floridanema</taxon>
        <taxon>Floridanema evergladense</taxon>
    </lineage>
</organism>
<protein>
    <recommendedName>
        <fullName evidence="4">NADH dehydrogenase subunit 4L</fullName>
    </recommendedName>
</protein>
<sequence length="63" mass="6867">MFDLHNSPIKLCTIIIVIQLSFTEFIASPTNSNYLVFFVFAVAVVAIVAVVVVEEVVVVAVIN</sequence>
<keyword evidence="1" id="KW-0812">Transmembrane</keyword>
<keyword evidence="1" id="KW-0472">Membrane</keyword>
<reference evidence="2 3" key="1">
    <citation type="submission" date="2024-09" db="EMBL/GenBank/DDBJ databases">
        <title>Floridaenema gen nov. (Aerosakkonemataceae, Aerosakkonematales ord. nov., Cyanobacteria) from benthic tropical and subtropical fresh waters, with the description of four new species.</title>
        <authorList>
            <person name="Moretto J.A."/>
            <person name="Berthold D.E."/>
            <person name="Lefler F.W."/>
            <person name="Huang I.-S."/>
            <person name="Laughinghouse H. IV."/>
        </authorList>
    </citation>
    <scope>NUCLEOTIDE SEQUENCE [LARGE SCALE GENOMIC DNA]</scope>
    <source>
        <strain evidence="2 3">BLCC-F167</strain>
    </source>
</reference>
<dbReference type="EMBL" id="JBHFNT010000097">
    <property type="protein sequence ID" value="MFB2835176.1"/>
    <property type="molecule type" value="Genomic_DNA"/>
</dbReference>
<dbReference type="Proteomes" id="UP001576780">
    <property type="component" value="Unassembled WGS sequence"/>
</dbReference>
<feature type="transmembrane region" description="Helical" evidence="1">
    <location>
        <begin position="34"/>
        <end position="62"/>
    </location>
</feature>
<feature type="transmembrane region" description="Helical" evidence="1">
    <location>
        <begin position="9"/>
        <end position="28"/>
    </location>
</feature>
<gene>
    <name evidence="2" type="ORF">ACE1CA_11650</name>
</gene>